<dbReference type="SUPFAM" id="SSF51316">
    <property type="entry name" value="Mss4-like"/>
    <property type="match status" value="1"/>
</dbReference>
<dbReference type="InterPro" id="IPR006913">
    <property type="entry name" value="CENP-V/GFA"/>
</dbReference>
<keyword evidence="3" id="KW-0862">Zinc</keyword>
<evidence type="ECO:0000256" key="2">
    <source>
        <dbReference type="ARBA" id="ARBA00022723"/>
    </source>
</evidence>
<dbReference type="GO" id="GO:0016846">
    <property type="term" value="F:carbon-sulfur lyase activity"/>
    <property type="evidence" value="ECO:0007669"/>
    <property type="project" value="InterPro"/>
</dbReference>
<evidence type="ECO:0000259" key="5">
    <source>
        <dbReference type="PROSITE" id="PS51891"/>
    </source>
</evidence>
<gene>
    <name evidence="6" type="ORF">B597_004125</name>
</gene>
<evidence type="ECO:0000256" key="3">
    <source>
        <dbReference type="ARBA" id="ARBA00022833"/>
    </source>
</evidence>
<reference evidence="6 7" key="1">
    <citation type="journal article" date="2013" name="Genome Announc.">
        <title>Draft Genome of the Nitrogen-Fixing Bacterium Pseudomonas stutzeri Strain KOS6 Isolated from Industrial Hydrocarbon Sludge.</title>
        <authorList>
            <person name="Grigoryeva T.V."/>
            <person name="Laikov A.V."/>
            <person name="Naumova R.P."/>
            <person name="Manolov A.I."/>
            <person name="Larin A.K."/>
            <person name="Karpova I.Y."/>
            <person name="Semashko T.A."/>
            <person name="Alexeev D.G."/>
            <person name="Kostryukova E.S."/>
            <person name="Muller R."/>
            <person name="Govorun V.M."/>
        </authorList>
    </citation>
    <scope>NUCLEOTIDE SEQUENCE [LARGE SCALE GENOMIC DNA]</scope>
    <source>
        <strain evidence="6 7">KOS6</strain>
    </source>
</reference>
<dbReference type="RefSeq" id="WP_003296959.1">
    <property type="nucleotide sequence ID" value="NZ_KK020676.1"/>
</dbReference>
<dbReference type="InterPro" id="IPR011057">
    <property type="entry name" value="Mss4-like_sf"/>
</dbReference>
<dbReference type="PANTHER" id="PTHR33337:SF40">
    <property type="entry name" value="CENP-V_GFA DOMAIN-CONTAINING PROTEIN-RELATED"/>
    <property type="match status" value="1"/>
</dbReference>
<evidence type="ECO:0000313" key="6">
    <source>
        <dbReference type="EMBL" id="EWC42604.1"/>
    </source>
</evidence>
<dbReference type="HOGENOM" id="CLU_055491_6_2_6"/>
<evidence type="ECO:0000256" key="1">
    <source>
        <dbReference type="ARBA" id="ARBA00005495"/>
    </source>
</evidence>
<dbReference type="GO" id="GO:0046872">
    <property type="term" value="F:metal ion binding"/>
    <property type="evidence" value="ECO:0007669"/>
    <property type="project" value="UniProtKB-KW"/>
</dbReference>
<protein>
    <recommendedName>
        <fullName evidence="5">CENP-V/GFA domain-containing protein</fullName>
    </recommendedName>
</protein>
<dbReference type="Proteomes" id="UP000026923">
    <property type="component" value="Unassembled WGS sequence"/>
</dbReference>
<evidence type="ECO:0000256" key="4">
    <source>
        <dbReference type="ARBA" id="ARBA00023239"/>
    </source>
</evidence>
<comment type="similarity">
    <text evidence="1">Belongs to the Gfa family.</text>
</comment>
<dbReference type="PANTHER" id="PTHR33337">
    <property type="entry name" value="GFA DOMAIN-CONTAINING PROTEIN"/>
    <property type="match status" value="1"/>
</dbReference>
<keyword evidence="4" id="KW-0456">Lyase</keyword>
<dbReference type="Gene3D" id="3.90.1590.10">
    <property type="entry name" value="glutathione-dependent formaldehyde- activating enzyme (gfa)"/>
    <property type="match status" value="1"/>
</dbReference>
<sequence length="137" mass="14754">MKDIRLVGGCACGAVRYQCVAEPALVAHCHCRDCQRASGAAMSTVFAVPRATLHRSGQTRTYATRGDSGNPVLRHFCGECGSPLFSEVAILPELQFIRVASLDDPAKVSPTMHIYCHSAQPWGRPLDGLPQFAKMPG</sequence>
<keyword evidence="2" id="KW-0479">Metal-binding</keyword>
<accession>A0A061JVT4</accession>
<dbReference type="OrthoDB" id="7765631at2"/>
<dbReference type="AlphaFoldDB" id="A0A061JVT4"/>
<dbReference type="Pfam" id="PF04828">
    <property type="entry name" value="GFA"/>
    <property type="match status" value="1"/>
</dbReference>
<dbReference type="eggNOG" id="COG3791">
    <property type="taxonomic scope" value="Bacteria"/>
</dbReference>
<dbReference type="PROSITE" id="PS51891">
    <property type="entry name" value="CENP_V_GFA"/>
    <property type="match status" value="1"/>
</dbReference>
<comment type="caution">
    <text evidence="6">The sequence shown here is derived from an EMBL/GenBank/DDBJ whole genome shotgun (WGS) entry which is preliminary data.</text>
</comment>
<name>A0A061JVT4_STUST</name>
<evidence type="ECO:0000313" key="7">
    <source>
        <dbReference type="Proteomes" id="UP000026923"/>
    </source>
</evidence>
<dbReference type="EMBL" id="AMCZ02000003">
    <property type="protein sequence ID" value="EWC42604.1"/>
    <property type="molecule type" value="Genomic_DNA"/>
</dbReference>
<proteinExistence type="inferred from homology"/>
<organism evidence="6 7">
    <name type="scientific">Stutzerimonas stutzeri KOS6</name>
    <dbReference type="NCBI Taxonomy" id="1218352"/>
    <lineage>
        <taxon>Bacteria</taxon>
        <taxon>Pseudomonadati</taxon>
        <taxon>Pseudomonadota</taxon>
        <taxon>Gammaproteobacteria</taxon>
        <taxon>Pseudomonadales</taxon>
        <taxon>Pseudomonadaceae</taxon>
        <taxon>Stutzerimonas</taxon>
    </lineage>
</organism>
<feature type="domain" description="CENP-V/GFA" evidence="5">
    <location>
        <begin position="6"/>
        <end position="123"/>
    </location>
</feature>